<feature type="domain" description="Trypanosome variant surface glycoprotein A-type N-terminal" evidence="9">
    <location>
        <begin position="15"/>
        <end position="378"/>
    </location>
</feature>
<evidence type="ECO:0000313" key="10">
    <source>
        <dbReference type="EMBL" id="APD73411.1"/>
    </source>
</evidence>
<accession>A0A1J0R6K4</accession>
<name>A0A1J0R6K4_9TRYP</name>
<evidence type="ECO:0000256" key="3">
    <source>
        <dbReference type="ARBA" id="ARBA00022475"/>
    </source>
</evidence>
<reference evidence="10" key="1">
    <citation type="submission" date="2016-08" db="EMBL/GenBank/DDBJ databases">
        <title>VSG repertoire of Trypanosoma brucei EATRO 1125.</title>
        <authorList>
            <person name="Cross G.A."/>
        </authorList>
    </citation>
    <scope>NUCLEOTIDE SEQUENCE</scope>
    <source>
        <strain evidence="10">EATRO 1125</strain>
    </source>
</reference>
<organism evidence="10">
    <name type="scientific">Trypanosoma brucei</name>
    <dbReference type="NCBI Taxonomy" id="5691"/>
    <lineage>
        <taxon>Eukaryota</taxon>
        <taxon>Discoba</taxon>
        <taxon>Euglenozoa</taxon>
        <taxon>Kinetoplastea</taxon>
        <taxon>Metakinetoplastina</taxon>
        <taxon>Trypanosomatida</taxon>
        <taxon>Trypanosomatidae</taxon>
        <taxon>Trypanosoma</taxon>
    </lineage>
</organism>
<evidence type="ECO:0000256" key="1">
    <source>
        <dbReference type="ARBA" id="ARBA00002523"/>
    </source>
</evidence>
<dbReference type="Gene3D" id="1.10.470.10">
    <property type="entry name" value="Variant Surface Glycoprotein, subunit A, domain 2"/>
    <property type="match status" value="1"/>
</dbReference>
<dbReference type="EMBL" id="KX699455">
    <property type="protein sequence ID" value="APD73411.1"/>
    <property type="molecule type" value="Genomic_DNA"/>
</dbReference>
<feature type="signal peptide" evidence="8">
    <location>
        <begin position="1"/>
        <end position="24"/>
    </location>
</feature>
<protein>
    <submittedName>
        <fullName evidence="10">Variant surface glycoprotein 1125.1158</fullName>
    </submittedName>
</protein>
<dbReference type="SUPFAM" id="SSF118251">
    <property type="entry name" value="Variant surface glycoprotein MITAT 1.2, VSG 221, C-terminal domain"/>
    <property type="match status" value="1"/>
</dbReference>
<dbReference type="InterPro" id="IPR027446">
    <property type="entry name" value="VSG_C_dom_sf"/>
</dbReference>
<dbReference type="SUPFAM" id="SSF58087">
    <property type="entry name" value="Variant surface glycoprotein (N-terminal domain)"/>
    <property type="match status" value="1"/>
</dbReference>
<dbReference type="GO" id="GO:0042783">
    <property type="term" value="P:symbiont-mediated evasion of host immune response"/>
    <property type="evidence" value="ECO:0007669"/>
    <property type="project" value="InterPro"/>
</dbReference>
<evidence type="ECO:0000256" key="5">
    <source>
        <dbReference type="ARBA" id="ARBA00023136"/>
    </source>
</evidence>
<feature type="chain" id="PRO_5013312015" evidence="8">
    <location>
        <begin position="25"/>
        <end position="468"/>
    </location>
</feature>
<proteinExistence type="predicted"/>
<evidence type="ECO:0000256" key="2">
    <source>
        <dbReference type="ARBA" id="ARBA00004609"/>
    </source>
</evidence>
<dbReference type="Pfam" id="PF00913">
    <property type="entry name" value="Trypan_glycop"/>
    <property type="match status" value="1"/>
</dbReference>
<comment type="subcellular location">
    <subcellularLocation>
        <location evidence="2">Cell membrane</location>
        <topology evidence="2">Lipid-anchor</topology>
        <topology evidence="2">GPI-anchor</topology>
    </subcellularLocation>
</comment>
<dbReference type="GO" id="GO:0005886">
    <property type="term" value="C:plasma membrane"/>
    <property type="evidence" value="ECO:0007669"/>
    <property type="project" value="UniProtKB-SubCell"/>
</dbReference>
<evidence type="ECO:0000256" key="4">
    <source>
        <dbReference type="ARBA" id="ARBA00022622"/>
    </source>
</evidence>
<keyword evidence="7" id="KW-0449">Lipoprotein</keyword>
<evidence type="ECO:0000259" key="9">
    <source>
        <dbReference type="Pfam" id="PF00913"/>
    </source>
</evidence>
<dbReference type="Gene3D" id="3.90.150.10">
    <property type="entry name" value="Variant Surface Glycoprotein, subunit A domain 1"/>
    <property type="match status" value="1"/>
</dbReference>
<keyword evidence="6" id="KW-0325">Glycoprotein</keyword>
<keyword evidence="5" id="KW-0472">Membrane</keyword>
<comment type="function">
    <text evidence="1">VSG forms a coat on the surface of the parasite. The trypanosome evades the immune response of the host by expressing a series of antigenically distinct VSGs from an estimated 1000 VSG genes.</text>
</comment>
<evidence type="ECO:0000256" key="7">
    <source>
        <dbReference type="ARBA" id="ARBA00023288"/>
    </source>
</evidence>
<keyword evidence="8" id="KW-0732">Signal</keyword>
<sequence>MFNTATASVLIYTSVLACNRVAHASGPALQKTDWTEMCATATEMRSVPALANTKLEKTQGLMTECRQTALRPEAVAGTAQDQGDSLVIASLASKLNEAAAEAQGDLESLRPKALKATAAASAVYGGISEFLTLIYTAVGGNTGGCLSDSDNGDVISSKSSLSNCPIDREISLSETSSTLESTFAANALTTLKSATAVNSGSAATKCVIFAAPGQGTAKVFQTAPATAIAGGTLKVSGSTPDIATNYLTTISSASGTAGAKLIIQAHTATRQLLAQITPDPTTAVKNKVEELAGDLNFAKIIVKNLKLIGMKGSDSTLEAYARRKIKNLLADGGANFDSKWQALIDTQVYDGKIEEVKTEKASSITSTKELIQSVLYYQIDLTTKFKRVKEELEQTKNDCEKKPQKPECNGKEEGECGTTKGCEWNKTKEKCKLTKKAPKPLVTPAVRVDNRILAQKQHAQSLIDIYAE</sequence>
<evidence type="ECO:0000256" key="8">
    <source>
        <dbReference type="SAM" id="SignalP"/>
    </source>
</evidence>
<keyword evidence="3" id="KW-1003">Cell membrane</keyword>
<dbReference type="AlphaFoldDB" id="A0A1J0R6K4"/>
<dbReference type="GO" id="GO:0098552">
    <property type="term" value="C:side of membrane"/>
    <property type="evidence" value="ECO:0007669"/>
    <property type="project" value="UniProtKB-KW"/>
</dbReference>
<dbReference type="VEuPathDB" id="TriTrypDB:Tb427_000350300"/>
<keyword evidence="4" id="KW-0336">GPI-anchor</keyword>
<dbReference type="InterPro" id="IPR001812">
    <property type="entry name" value="Trypano_VSG_A_N_dom"/>
</dbReference>
<evidence type="ECO:0000256" key="6">
    <source>
        <dbReference type="ARBA" id="ARBA00023180"/>
    </source>
</evidence>